<feature type="transmembrane region" description="Helical" evidence="2">
    <location>
        <begin position="172"/>
        <end position="188"/>
    </location>
</feature>
<name>A0AAD6G801_9EURO</name>
<feature type="transmembrane region" description="Helical" evidence="2">
    <location>
        <begin position="149"/>
        <end position="166"/>
    </location>
</feature>
<feature type="transmembrane region" description="Helical" evidence="2">
    <location>
        <begin position="450"/>
        <end position="472"/>
    </location>
</feature>
<keyword evidence="2" id="KW-0812">Transmembrane</keyword>
<sequence>MSRDYARDSDSGTDYSEGLSLPSRTNEPPPEVESIVDPDVDEEDDEEAEEDPNEDADEENSTPSLGFARDSSPIHVVHRAQRARRFAVPNRVVEAPQFNARAQRAPEHRARTRYHIRNYSPILPVSEYKFWFNQVHSKFLKRLRTQQRFSIRRSIYLAVLALYVSYDDFRVWNHLYGPVGAISIAALAKKSIWKLQAEVLASVVDELQWRYEPESLKEKAPPFGAEKSSTDPAQQGIPIAEKQEQSNGANPISSEGQGPHRVSRAPSADSHRPERPGSEDSLQDRQDNAAGRRRSPMNQRPHDSPGRNIDRDAPIPPAGFSGPGLSFKKAVEDESARIGTSGGIITAVAMAALALQNVSQTHWIARSCWTSSMVTALLAVYFSNDQAWTISHLSSENRLRAWIMDVDPTDDYEEALLQRLKHQSEDSKSVILNSITPAPSSAITISAPSLLLSSSLLLLLSGMGVFLAFIWTREIDQDAGTASSRDVFIVYIVTLGVSLTTVGFFSLGRVAVPIRYTIIKSLIGLSIDARREGVTNRVDKKEVLLYRQLQSMYDARELMERQGARLEEKIEDLQRAYARG</sequence>
<feature type="region of interest" description="Disordered" evidence="1">
    <location>
        <begin position="1"/>
        <end position="71"/>
    </location>
</feature>
<evidence type="ECO:0000313" key="4">
    <source>
        <dbReference type="Proteomes" id="UP001213681"/>
    </source>
</evidence>
<evidence type="ECO:0008006" key="5">
    <source>
        <dbReference type="Google" id="ProtNLM"/>
    </source>
</evidence>
<feature type="compositionally biased region" description="Acidic residues" evidence="1">
    <location>
        <begin position="34"/>
        <end position="60"/>
    </location>
</feature>
<dbReference type="Proteomes" id="UP001213681">
    <property type="component" value="Unassembled WGS sequence"/>
</dbReference>
<evidence type="ECO:0000256" key="1">
    <source>
        <dbReference type="SAM" id="MobiDB-lite"/>
    </source>
</evidence>
<dbReference type="AlphaFoldDB" id="A0AAD6G801"/>
<feature type="transmembrane region" description="Helical" evidence="2">
    <location>
        <begin position="488"/>
        <end position="512"/>
    </location>
</feature>
<dbReference type="GeneID" id="81596931"/>
<protein>
    <recommendedName>
        <fullName evidence="5">SMODS and SLOG-associating 2TM effector domain-containing protein</fullName>
    </recommendedName>
</protein>
<feature type="compositionally biased region" description="Basic and acidic residues" evidence="1">
    <location>
        <begin position="1"/>
        <end position="10"/>
    </location>
</feature>
<feature type="compositionally biased region" description="Basic and acidic residues" evidence="1">
    <location>
        <begin position="269"/>
        <end position="287"/>
    </location>
</feature>
<accession>A0AAD6G801</accession>
<feature type="compositionally biased region" description="Basic and acidic residues" evidence="1">
    <location>
        <begin position="300"/>
        <end position="313"/>
    </location>
</feature>
<organism evidence="3 4">
    <name type="scientific">Penicillium daleae</name>
    <dbReference type="NCBI Taxonomy" id="63821"/>
    <lineage>
        <taxon>Eukaryota</taxon>
        <taxon>Fungi</taxon>
        <taxon>Dikarya</taxon>
        <taxon>Ascomycota</taxon>
        <taxon>Pezizomycotina</taxon>
        <taxon>Eurotiomycetes</taxon>
        <taxon>Eurotiomycetidae</taxon>
        <taxon>Eurotiales</taxon>
        <taxon>Aspergillaceae</taxon>
        <taxon>Penicillium</taxon>
    </lineage>
</organism>
<feature type="compositionally biased region" description="Polar residues" evidence="1">
    <location>
        <begin position="245"/>
        <end position="256"/>
    </location>
</feature>
<reference evidence="3" key="2">
    <citation type="journal article" date="2023" name="IMA Fungus">
        <title>Comparative genomic study of the Penicillium genus elucidates a diverse pangenome and 15 lateral gene transfer events.</title>
        <authorList>
            <person name="Petersen C."/>
            <person name="Sorensen T."/>
            <person name="Nielsen M.R."/>
            <person name="Sondergaard T.E."/>
            <person name="Sorensen J.L."/>
            <person name="Fitzpatrick D.A."/>
            <person name="Frisvad J.C."/>
            <person name="Nielsen K.L."/>
        </authorList>
    </citation>
    <scope>NUCLEOTIDE SEQUENCE</scope>
    <source>
        <strain evidence="3">IBT 16125</strain>
    </source>
</reference>
<evidence type="ECO:0000313" key="3">
    <source>
        <dbReference type="EMBL" id="KAJ5461753.1"/>
    </source>
</evidence>
<keyword evidence="4" id="KW-1185">Reference proteome</keyword>
<gene>
    <name evidence="3" type="ORF">N7458_003305</name>
</gene>
<proteinExistence type="predicted"/>
<keyword evidence="2" id="KW-0472">Membrane</keyword>
<feature type="region of interest" description="Disordered" evidence="1">
    <location>
        <begin position="242"/>
        <end position="326"/>
    </location>
</feature>
<dbReference type="RefSeq" id="XP_056770795.1">
    <property type="nucleotide sequence ID" value="XM_056906688.1"/>
</dbReference>
<comment type="caution">
    <text evidence="3">The sequence shown here is derived from an EMBL/GenBank/DDBJ whole genome shotgun (WGS) entry which is preliminary data.</text>
</comment>
<keyword evidence="2" id="KW-1133">Transmembrane helix</keyword>
<dbReference type="EMBL" id="JAPVEA010000002">
    <property type="protein sequence ID" value="KAJ5461753.1"/>
    <property type="molecule type" value="Genomic_DNA"/>
</dbReference>
<evidence type="ECO:0000256" key="2">
    <source>
        <dbReference type="SAM" id="Phobius"/>
    </source>
</evidence>
<reference evidence="3" key="1">
    <citation type="submission" date="2022-12" db="EMBL/GenBank/DDBJ databases">
        <authorList>
            <person name="Petersen C."/>
        </authorList>
    </citation>
    <scope>NUCLEOTIDE SEQUENCE</scope>
    <source>
        <strain evidence="3">IBT 16125</strain>
    </source>
</reference>